<dbReference type="InterPro" id="IPR051278">
    <property type="entry name" value="HdrB/HdrD_reductase"/>
</dbReference>
<sequence length="303" mass="33981">MSTNTPSNLNIFWGCTIPYRLPFIEVAIRKVFDKLEIKIEDIAYSCCPDPGGIQSFDFLTWTTLAARNLTLAEEKNSNIVSACNGCFETLKIANYHLRRDKKLATQVNKILGPQTGRKWQGTIEVTHIMEYLINEIGLENLKKKIVKPLKGLKVTTHVGCHFTKPENIMQTDDPGFPLKLTTILEDVLGIEVMPYFGETSCCGAGTRPIEKDIALDMAHNKLKEMDTQNPDGLVVICPTCFNSFDGQQKLVNRKTGRKQEIPVFHLFELIGLALGIPIEELAIDTHLIKHDIEKIKTLVNGAE</sequence>
<dbReference type="InterPro" id="IPR004017">
    <property type="entry name" value="Cys_rich_dom"/>
</dbReference>
<dbReference type="EMBL" id="LAZR01058622">
    <property type="protein sequence ID" value="KKK69493.1"/>
    <property type="molecule type" value="Genomic_DNA"/>
</dbReference>
<evidence type="ECO:0000313" key="3">
    <source>
        <dbReference type="EMBL" id="KKK69493.1"/>
    </source>
</evidence>
<name>A0A0F8XKQ4_9ZZZZ</name>
<evidence type="ECO:0000256" key="1">
    <source>
        <dbReference type="ARBA" id="ARBA00023002"/>
    </source>
</evidence>
<proteinExistence type="predicted"/>
<keyword evidence="1" id="KW-0560">Oxidoreductase</keyword>
<dbReference type="PANTHER" id="PTHR42947:SF1">
    <property type="entry name" value="COB--COM HETERODISULFIDE REDUCTASE SUBUNIT B 1"/>
    <property type="match status" value="1"/>
</dbReference>
<organism evidence="3">
    <name type="scientific">marine sediment metagenome</name>
    <dbReference type="NCBI Taxonomy" id="412755"/>
    <lineage>
        <taxon>unclassified sequences</taxon>
        <taxon>metagenomes</taxon>
        <taxon>ecological metagenomes</taxon>
    </lineage>
</organism>
<accession>A0A0F8XKQ4</accession>
<dbReference type="Pfam" id="PF02754">
    <property type="entry name" value="CCG"/>
    <property type="match status" value="2"/>
</dbReference>
<comment type="caution">
    <text evidence="3">The sequence shown here is derived from an EMBL/GenBank/DDBJ whole genome shotgun (WGS) entry which is preliminary data.</text>
</comment>
<evidence type="ECO:0000259" key="2">
    <source>
        <dbReference type="Pfam" id="PF02754"/>
    </source>
</evidence>
<feature type="non-terminal residue" evidence="3">
    <location>
        <position position="303"/>
    </location>
</feature>
<dbReference type="AlphaFoldDB" id="A0A0F8XKQ4"/>
<dbReference type="GO" id="GO:0016491">
    <property type="term" value="F:oxidoreductase activity"/>
    <property type="evidence" value="ECO:0007669"/>
    <property type="project" value="UniProtKB-KW"/>
</dbReference>
<gene>
    <name evidence="3" type="ORF">LCGC14_2933490</name>
</gene>
<feature type="domain" description="Cysteine-rich" evidence="2">
    <location>
        <begin position="154"/>
        <end position="244"/>
    </location>
</feature>
<reference evidence="3" key="1">
    <citation type="journal article" date="2015" name="Nature">
        <title>Complex archaea that bridge the gap between prokaryotes and eukaryotes.</title>
        <authorList>
            <person name="Spang A."/>
            <person name="Saw J.H."/>
            <person name="Jorgensen S.L."/>
            <person name="Zaremba-Niedzwiedzka K."/>
            <person name="Martijn J."/>
            <person name="Lind A.E."/>
            <person name="van Eijk R."/>
            <person name="Schleper C."/>
            <person name="Guy L."/>
            <person name="Ettema T.J."/>
        </authorList>
    </citation>
    <scope>NUCLEOTIDE SEQUENCE</scope>
</reference>
<dbReference type="Gene3D" id="3.40.50.11810">
    <property type="match status" value="1"/>
</dbReference>
<protein>
    <recommendedName>
        <fullName evidence="2">Cysteine-rich domain-containing protein</fullName>
    </recommendedName>
</protein>
<dbReference type="PANTHER" id="PTHR42947">
    <property type="entry name" value="COB--COM HETERODISULFIDE REDUCTASE SUBUNIT B 1"/>
    <property type="match status" value="1"/>
</dbReference>
<dbReference type="Gene3D" id="1.20.1050.140">
    <property type="match status" value="1"/>
</dbReference>
<feature type="domain" description="Cysteine-rich" evidence="2">
    <location>
        <begin position="11"/>
        <end position="91"/>
    </location>
</feature>